<dbReference type="InterPro" id="IPR003607">
    <property type="entry name" value="HD/PDEase_dom"/>
</dbReference>
<reference evidence="6 7" key="1">
    <citation type="submission" date="2023-04" db="EMBL/GenBank/DDBJ databases">
        <title>Genome of Basidiobolus ranarum AG-B5.</title>
        <authorList>
            <person name="Stajich J.E."/>
            <person name="Carter-House D."/>
            <person name="Gryganskyi A."/>
        </authorList>
    </citation>
    <scope>NUCLEOTIDE SEQUENCE [LARGE SCALE GENOMIC DNA]</scope>
    <source>
        <strain evidence="6 7">AG-B5</strain>
    </source>
</reference>
<evidence type="ECO:0000256" key="1">
    <source>
        <dbReference type="ARBA" id="ARBA00022723"/>
    </source>
</evidence>
<protein>
    <recommendedName>
        <fullName evidence="3">Phosphodiesterase</fullName>
        <ecNumber evidence="3">3.1.4.-</ecNumber>
    </recommendedName>
</protein>
<dbReference type="CDD" id="cd00077">
    <property type="entry name" value="HDc"/>
    <property type="match status" value="1"/>
</dbReference>
<dbReference type="EMBL" id="JASJQH010006988">
    <property type="protein sequence ID" value="KAK9721183.1"/>
    <property type="molecule type" value="Genomic_DNA"/>
</dbReference>
<evidence type="ECO:0000313" key="6">
    <source>
        <dbReference type="EMBL" id="KAK9721183.1"/>
    </source>
</evidence>
<dbReference type="PROSITE" id="PS51845">
    <property type="entry name" value="PDEASE_I_2"/>
    <property type="match status" value="1"/>
</dbReference>
<dbReference type="PROSITE" id="PS00126">
    <property type="entry name" value="PDEASE_I_1"/>
    <property type="match status" value="1"/>
</dbReference>
<proteinExistence type="inferred from homology"/>
<keyword evidence="7" id="KW-1185">Reference proteome</keyword>
<accession>A0ABR2W5X3</accession>
<evidence type="ECO:0000259" key="5">
    <source>
        <dbReference type="PROSITE" id="PS51845"/>
    </source>
</evidence>
<feature type="compositionally biased region" description="Basic residues" evidence="4">
    <location>
        <begin position="1"/>
        <end position="10"/>
    </location>
</feature>
<name>A0ABR2W5X3_9FUNG</name>
<comment type="caution">
    <text evidence="6">The sequence shown here is derived from an EMBL/GenBank/DDBJ whole genome shotgun (WGS) entry which is preliminary data.</text>
</comment>
<dbReference type="Pfam" id="PF00233">
    <property type="entry name" value="PDEase_I"/>
    <property type="match status" value="1"/>
</dbReference>
<feature type="region of interest" description="Disordered" evidence="4">
    <location>
        <begin position="1"/>
        <end position="23"/>
    </location>
</feature>
<dbReference type="InterPro" id="IPR011006">
    <property type="entry name" value="CheY-like_superfamily"/>
</dbReference>
<dbReference type="Proteomes" id="UP001479436">
    <property type="component" value="Unassembled WGS sequence"/>
</dbReference>
<dbReference type="InterPro" id="IPR036971">
    <property type="entry name" value="PDEase_catalytic_dom_sf"/>
</dbReference>
<keyword evidence="1 3" id="KW-0479">Metal-binding</keyword>
<evidence type="ECO:0000256" key="4">
    <source>
        <dbReference type="SAM" id="MobiDB-lite"/>
    </source>
</evidence>
<comment type="cofactor">
    <cofactor evidence="3">
        <name>a divalent metal cation</name>
        <dbReference type="ChEBI" id="CHEBI:60240"/>
    </cofactor>
    <text evidence="3">Binds 2 divalent metal cations per subunit. Site 1 may preferentially bind zinc ions, while site 2 has a preference for magnesium and/or manganese ions.</text>
</comment>
<gene>
    <name evidence="6" type="primary">PDE2_4</name>
    <name evidence="6" type="ORF">K7432_003617</name>
</gene>
<sequence length="683" mass="77465">MRLSFLRRGRSPPSPARSSFSGGPDPNTCAILLVDSLYLAGTYHLTPYGSPQPSPTVEEYDDNFDSEECNIPGSRRSWKRECHEAAEFIQQLLETYKQVTAVTSGNTAMSFLHDLPPEHVGHTILLIDLDHHTSNSLFTDRRMTDKSDKSLEAESNSDILYGLELLKVVAKELELGVVSSVIPIVLSRNESPQLMGNCLELGAVDYLVKPVSTQVVKTLWLNTSRVKRQIRSPDSGDEATSKMARLNLRTGDIRDIEEKLSEVLTRDKWLEEMIINHYAPPYHHINLSKFPQLDSASTEERVIALRGILSNWEFCPYDLSEDDLLRCILIIFQDSLSMKGLKNIYMSTEMLHRFILTVRISYNDLNPYHNFYHAVDVLQASYYTLRKLGLIGKNPSYPAHSPTGGKRCLQEFMRPNDVFALIVASLAHDLGHPGVNNAYMINAHTPLALLYNDQAVLENFHTMSLFLLMKKHGFDFFTDQSSQEFKDFRKLVVRAILATDMSAHFDYIRNFVEQKNRLATQKTLDPELERIAFSTAIIKCADISNSARPYHISERWTDSLMHEFHNQASLEASRGYPLIMNPQQSEKDRAQGQIDFIVKLSLPLFSVVAENIPEIAYCLKIMKSNIVEWESVRDKCPSSMLHDSDSDLEEISLSAVPASSQKNTEFNNGMYIEPAASNFTEIH</sequence>
<dbReference type="PRINTS" id="PR00387">
    <property type="entry name" value="PDIESTERASE1"/>
</dbReference>
<dbReference type="InterPro" id="IPR023174">
    <property type="entry name" value="PDEase_CS"/>
</dbReference>
<feature type="domain" description="PDEase" evidence="5">
    <location>
        <begin position="294"/>
        <end position="636"/>
    </location>
</feature>
<dbReference type="GO" id="GO:0004114">
    <property type="term" value="F:3',5'-cyclic-nucleotide phosphodiesterase activity"/>
    <property type="evidence" value="ECO:0007669"/>
    <property type="project" value="UniProtKB-EC"/>
</dbReference>
<dbReference type="InterPro" id="IPR023088">
    <property type="entry name" value="PDEase"/>
</dbReference>
<dbReference type="PANTHER" id="PTHR11347">
    <property type="entry name" value="CYCLIC NUCLEOTIDE PHOSPHODIESTERASE"/>
    <property type="match status" value="1"/>
</dbReference>
<evidence type="ECO:0000256" key="3">
    <source>
        <dbReference type="RuleBase" id="RU363067"/>
    </source>
</evidence>
<comment type="similarity">
    <text evidence="3">Belongs to the cyclic nucleotide phosphodiesterase family.</text>
</comment>
<dbReference type="InterPro" id="IPR002073">
    <property type="entry name" value="PDEase_catalytic_dom"/>
</dbReference>
<dbReference type="Gene3D" id="3.40.50.2300">
    <property type="match status" value="1"/>
</dbReference>
<organism evidence="6 7">
    <name type="scientific">Basidiobolus ranarum</name>
    <dbReference type="NCBI Taxonomy" id="34480"/>
    <lineage>
        <taxon>Eukaryota</taxon>
        <taxon>Fungi</taxon>
        <taxon>Fungi incertae sedis</taxon>
        <taxon>Zoopagomycota</taxon>
        <taxon>Entomophthoromycotina</taxon>
        <taxon>Basidiobolomycetes</taxon>
        <taxon>Basidiobolales</taxon>
        <taxon>Basidiobolaceae</taxon>
        <taxon>Basidiobolus</taxon>
    </lineage>
</organism>
<keyword evidence="2 3" id="KW-0378">Hydrolase</keyword>
<evidence type="ECO:0000313" key="7">
    <source>
        <dbReference type="Proteomes" id="UP001479436"/>
    </source>
</evidence>
<dbReference type="SMART" id="SM00471">
    <property type="entry name" value="HDc"/>
    <property type="match status" value="1"/>
</dbReference>
<dbReference type="Gene3D" id="1.10.1300.10">
    <property type="entry name" value="3'5'-cyclic nucleotide phosphodiesterase, catalytic domain"/>
    <property type="match status" value="1"/>
</dbReference>
<evidence type="ECO:0000256" key="2">
    <source>
        <dbReference type="ARBA" id="ARBA00022801"/>
    </source>
</evidence>
<dbReference type="SUPFAM" id="SSF109604">
    <property type="entry name" value="HD-domain/PDEase-like"/>
    <property type="match status" value="1"/>
</dbReference>
<dbReference type="SUPFAM" id="SSF52172">
    <property type="entry name" value="CheY-like"/>
    <property type="match status" value="1"/>
</dbReference>
<dbReference type="EC" id="3.1.4.-" evidence="3"/>